<dbReference type="RefSeq" id="WP_285234679.1">
    <property type="nucleotide sequence ID" value="NZ_CP116346.1"/>
</dbReference>
<organism evidence="1 2">
    <name type="scientific">Paucibacter sediminis</name>
    <dbReference type="NCBI Taxonomy" id="3019553"/>
    <lineage>
        <taxon>Bacteria</taxon>
        <taxon>Pseudomonadati</taxon>
        <taxon>Pseudomonadota</taxon>
        <taxon>Betaproteobacteria</taxon>
        <taxon>Burkholderiales</taxon>
        <taxon>Sphaerotilaceae</taxon>
        <taxon>Roseateles</taxon>
    </lineage>
</organism>
<dbReference type="AlphaFoldDB" id="A0AA95NLU8"/>
<protein>
    <submittedName>
        <fullName evidence="1">Uncharacterized protein</fullName>
    </submittedName>
</protein>
<dbReference type="Proteomes" id="UP001177769">
    <property type="component" value="Chromosome"/>
</dbReference>
<proteinExistence type="predicted"/>
<accession>A0AA95NLU8</accession>
<name>A0AA95NLU8_9BURK</name>
<gene>
    <name evidence="1" type="ORF">PFX98_08075</name>
</gene>
<evidence type="ECO:0000313" key="2">
    <source>
        <dbReference type="Proteomes" id="UP001177769"/>
    </source>
</evidence>
<reference evidence="1" key="1">
    <citation type="submission" date="2023-01" db="EMBL/GenBank/DDBJ databases">
        <title>Whole genome sequence of Paucibacter sp. S2-9 isolated from pond sediment.</title>
        <authorList>
            <person name="Jung J.Y."/>
        </authorList>
    </citation>
    <scope>NUCLEOTIDE SEQUENCE</scope>
    <source>
        <strain evidence="1">S2-9</strain>
    </source>
</reference>
<keyword evidence="2" id="KW-1185">Reference proteome</keyword>
<sequence length="164" mass="17613">MNPSIRPLAELLREGAAQLQQTPVPAPLQERTLRAMRAALPTRAAGSGWAARLSGWWRPMAWSGAGTCAVMLLGASWLMSLEPPAAADTASASDFLPLVSAERWSSYLQEAGAGRPGWLVAAEMPRERMALLGLPFDPARAGQPVRAELLMQPSGEVLAVRFLR</sequence>
<dbReference type="KEGG" id="pais:PFX98_08075"/>
<dbReference type="EMBL" id="CP116346">
    <property type="protein sequence ID" value="WIT13561.1"/>
    <property type="molecule type" value="Genomic_DNA"/>
</dbReference>
<evidence type="ECO:0000313" key="1">
    <source>
        <dbReference type="EMBL" id="WIT13561.1"/>
    </source>
</evidence>